<evidence type="ECO:0000256" key="1">
    <source>
        <dbReference type="SAM" id="MobiDB-lite"/>
    </source>
</evidence>
<organism evidence="2 3">
    <name type="scientific">Rickenella mellea</name>
    <dbReference type="NCBI Taxonomy" id="50990"/>
    <lineage>
        <taxon>Eukaryota</taxon>
        <taxon>Fungi</taxon>
        <taxon>Dikarya</taxon>
        <taxon>Basidiomycota</taxon>
        <taxon>Agaricomycotina</taxon>
        <taxon>Agaricomycetes</taxon>
        <taxon>Hymenochaetales</taxon>
        <taxon>Rickenellaceae</taxon>
        <taxon>Rickenella</taxon>
    </lineage>
</organism>
<dbReference type="Proteomes" id="UP000294933">
    <property type="component" value="Unassembled WGS sequence"/>
</dbReference>
<accession>A0A4Y7Q0H8</accession>
<proteinExistence type="predicted"/>
<dbReference type="AlphaFoldDB" id="A0A4Y7Q0H8"/>
<dbReference type="VEuPathDB" id="FungiDB:BD410DRAFT_365060"/>
<keyword evidence="3" id="KW-1185">Reference proteome</keyword>
<evidence type="ECO:0000313" key="3">
    <source>
        <dbReference type="Proteomes" id="UP000294933"/>
    </source>
</evidence>
<name>A0A4Y7Q0H8_9AGAM</name>
<sequence>MDGLERDHPAWRSGCIQGDGSSLSINPRLQSERPESQIYNVDTDGPNGNPNEAPPHHRQVNGLITSLGDFHRTGPGRVTPGHFPLQEPTHRPSSPARALSAIQNRNTTS</sequence>
<feature type="compositionally biased region" description="Polar residues" evidence="1">
    <location>
        <begin position="19"/>
        <end position="29"/>
    </location>
</feature>
<evidence type="ECO:0000313" key="2">
    <source>
        <dbReference type="EMBL" id="TDL20738.1"/>
    </source>
</evidence>
<reference evidence="2 3" key="1">
    <citation type="submission" date="2018-06" db="EMBL/GenBank/DDBJ databases">
        <title>A transcriptomic atlas of mushroom development highlights an independent origin of complex multicellularity.</title>
        <authorList>
            <consortium name="DOE Joint Genome Institute"/>
            <person name="Krizsan K."/>
            <person name="Almasi E."/>
            <person name="Merenyi Z."/>
            <person name="Sahu N."/>
            <person name="Viragh M."/>
            <person name="Koszo T."/>
            <person name="Mondo S."/>
            <person name="Kiss B."/>
            <person name="Balint B."/>
            <person name="Kues U."/>
            <person name="Barry K."/>
            <person name="Hegedus J.C."/>
            <person name="Henrissat B."/>
            <person name="Johnson J."/>
            <person name="Lipzen A."/>
            <person name="Ohm R."/>
            <person name="Nagy I."/>
            <person name="Pangilinan J."/>
            <person name="Yan J."/>
            <person name="Xiong Y."/>
            <person name="Grigoriev I.V."/>
            <person name="Hibbett D.S."/>
            <person name="Nagy L.G."/>
        </authorList>
    </citation>
    <scope>NUCLEOTIDE SEQUENCE [LARGE SCALE GENOMIC DNA]</scope>
    <source>
        <strain evidence="2 3">SZMC22713</strain>
    </source>
</reference>
<protein>
    <submittedName>
        <fullName evidence="2">Uncharacterized protein</fullName>
    </submittedName>
</protein>
<feature type="compositionally biased region" description="Basic and acidic residues" evidence="1">
    <location>
        <begin position="1"/>
        <end position="10"/>
    </location>
</feature>
<gene>
    <name evidence="2" type="ORF">BD410DRAFT_365060</name>
</gene>
<dbReference type="EMBL" id="ML170186">
    <property type="protein sequence ID" value="TDL20738.1"/>
    <property type="molecule type" value="Genomic_DNA"/>
</dbReference>
<feature type="region of interest" description="Disordered" evidence="1">
    <location>
        <begin position="1"/>
        <end position="109"/>
    </location>
</feature>